<evidence type="ECO:0000256" key="1">
    <source>
        <dbReference type="SAM" id="MobiDB-lite"/>
    </source>
</evidence>
<keyword evidence="3" id="KW-1185">Reference proteome</keyword>
<sequence>MKKDEHSEQTRRIGEMREKGTSEEDEESCGMNFSDRRIYLEESELQHKNKCLFGKKKNKKRKVRRS</sequence>
<reference evidence="2 3" key="1">
    <citation type="submission" date="2021-06" db="EMBL/GenBank/DDBJ databases">
        <title>Caerostris extrusa draft genome.</title>
        <authorList>
            <person name="Kono N."/>
            <person name="Arakawa K."/>
        </authorList>
    </citation>
    <scope>NUCLEOTIDE SEQUENCE [LARGE SCALE GENOMIC DNA]</scope>
</reference>
<name>A0AAV4XRH8_CAEEX</name>
<comment type="caution">
    <text evidence="2">The sequence shown here is derived from an EMBL/GenBank/DDBJ whole genome shotgun (WGS) entry which is preliminary data.</text>
</comment>
<evidence type="ECO:0000313" key="3">
    <source>
        <dbReference type="Proteomes" id="UP001054945"/>
    </source>
</evidence>
<dbReference type="Proteomes" id="UP001054945">
    <property type="component" value="Unassembled WGS sequence"/>
</dbReference>
<dbReference type="AlphaFoldDB" id="A0AAV4XRH8"/>
<feature type="compositionally biased region" description="Basic and acidic residues" evidence="1">
    <location>
        <begin position="1"/>
        <end position="22"/>
    </location>
</feature>
<proteinExistence type="predicted"/>
<organism evidence="2 3">
    <name type="scientific">Caerostris extrusa</name>
    <name type="common">Bark spider</name>
    <name type="synonym">Caerostris bankana</name>
    <dbReference type="NCBI Taxonomy" id="172846"/>
    <lineage>
        <taxon>Eukaryota</taxon>
        <taxon>Metazoa</taxon>
        <taxon>Ecdysozoa</taxon>
        <taxon>Arthropoda</taxon>
        <taxon>Chelicerata</taxon>
        <taxon>Arachnida</taxon>
        <taxon>Araneae</taxon>
        <taxon>Araneomorphae</taxon>
        <taxon>Entelegynae</taxon>
        <taxon>Araneoidea</taxon>
        <taxon>Araneidae</taxon>
        <taxon>Caerostris</taxon>
    </lineage>
</organism>
<evidence type="ECO:0000313" key="2">
    <source>
        <dbReference type="EMBL" id="GIY97307.1"/>
    </source>
</evidence>
<dbReference type="EMBL" id="BPLR01000767">
    <property type="protein sequence ID" value="GIY97307.1"/>
    <property type="molecule type" value="Genomic_DNA"/>
</dbReference>
<gene>
    <name evidence="2" type="ORF">CEXT_403341</name>
</gene>
<accession>A0AAV4XRH8</accession>
<protein>
    <submittedName>
        <fullName evidence="2">Uncharacterized protein</fullName>
    </submittedName>
</protein>
<feature type="region of interest" description="Disordered" evidence="1">
    <location>
        <begin position="1"/>
        <end position="32"/>
    </location>
</feature>